<dbReference type="AlphaFoldDB" id="A0AAE3DWA0"/>
<evidence type="ECO:0000313" key="8">
    <source>
        <dbReference type="EMBL" id="MCC2209225.1"/>
    </source>
</evidence>
<evidence type="ECO:0000256" key="6">
    <source>
        <dbReference type="ARBA" id="ARBA00047561"/>
    </source>
</evidence>
<evidence type="ECO:0000256" key="3">
    <source>
        <dbReference type="ARBA" id="ARBA00023002"/>
    </source>
</evidence>
<gene>
    <name evidence="8" type="ORF">LKE05_00205</name>
</gene>
<dbReference type="SUPFAM" id="SSF75615">
    <property type="entry name" value="Siroheme synthase middle domains-like"/>
    <property type="match status" value="1"/>
</dbReference>
<dbReference type="NCBIfam" id="TIGR01470">
    <property type="entry name" value="cysG_Nterm"/>
    <property type="match status" value="1"/>
</dbReference>
<dbReference type="GO" id="GO:0004325">
    <property type="term" value="F:ferrochelatase activity"/>
    <property type="evidence" value="ECO:0007669"/>
    <property type="project" value="InterPro"/>
</dbReference>
<reference evidence="8 9" key="1">
    <citation type="submission" date="2021-10" db="EMBL/GenBank/DDBJ databases">
        <title>Anaerobic single-cell dispensing facilitates the cultivation of human gut bacteria.</title>
        <authorList>
            <person name="Afrizal A."/>
        </authorList>
    </citation>
    <scope>NUCLEOTIDE SEQUENCE [LARGE SCALE GENOMIC DNA]</scope>
    <source>
        <strain evidence="8 9">CLA-AA-H232</strain>
    </source>
</reference>
<dbReference type="EC" id="1.3.1.76" evidence="2"/>
<dbReference type="GO" id="GO:0043115">
    <property type="term" value="F:precorrin-2 dehydrogenase activity"/>
    <property type="evidence" value="ECO:0007669"/>
    <property type="project" value="UniProtKB-EC"/>
</dbReference>
<dbReference type="EMBL" id="JAJEQM010000001">
    <property type="protein sequence ID" value="MCC2209225.1"/>
    <property type="molecule type" value="Genomic_DNA"/>
</dbReference>
<dbReference type="Pfam" id="PF13241">
    <property type="entry name" value="NAD_binding_7"/>
    <property type="match status" value="1"/>
</dbReference>
<dbReference type="InterPro" id="IPR036291">
    <property type="entry name" value="NAD(P)-bd_dom_sf"/>
</dbReference>
<dbReference type="Proteomes" id="UP001198242">
    <property type="component" value="Unassembled WGS sequence"/>
</dbReference>
<organism evidence="8 9">
    <name type="scientific">Hominilimicola fabiformis</name>
    <dbReference type="NCBI Taxonomy" id="2885356"/>
    <lineage>
        <taxon>Bacteria</taxon>
        <taxon>Bacillati</taxon>
        <taxon>Bacillota</taxon>
        <taxon>Clostridia</taxon>
        <taxon>Eubacteriales</taxon>
        <taxon>Oscillospiraceae</taxon>
        <taxon>Hominilimicola</taxon>
    </lineage>
</organism>
<name>A0AAE3DWA0_9FIRM</name>
<dbReference type="InterPro" id="IPR028161">
    <property type="entry name" value="Met8-like"/>
</dbReference>
<keyword evidence="3" id="KW-0560">Oxidoreductase</keyword>
<dbReference type="SUPFAM" id="SSF51735">
    <property type="entry name" value="NAD(P)-binding Rossmann-fold domains"/>
    <property type="match status" value="1"/>
</dbReference>
<dbReference type="RefSeq" id="WP_147514020.1">
    <property type="nucleotide sequence ID" value="NZ_JAJEQM010000001.1"/>
</dbReference>
<evidence type="ECO:0000256" key="2">
    <source>
        <dbReference type="ARBA" id="ARBA00012400"/>
    </source>
</evidence>
<dbReference type="InterPro" id="IPR006367">
    <property type="entry name" value="Sirohaem_synthase_N"/>
</dbReference>
<keyword evidence="4" id="KW-0520">NAD</keyword>
<dbReference type="InterPro" id="IPR028281">
    <property type="entry name" value="Sirohaem_synthase_central"/>
</dbReference>
<sequence>MFPIMLNIRGRKCTVAGGGNVAERKVKTLLKYGADVTAVSPVFKDGFPNVKRLEKEYSSSDIENSFLVIAATDNKEVNQTIYNDAKKRNILVSLSDDTEHSDFILPSSKNYDDITISVSTNGKSPALAKKISQIKSNDLEFYASILPIIEKYRSILISESRDTKKEILNFMVSDEMLEIAKESLELYEQKIKEKI</sequence>
<comment type="pathway">
    <text evidence="1">Porphyrin-containing compound metabolism; siroheme biosynthesis; sirohydrochlorin from precorrin-2: step 1/1.</text>
</comment>
<protein>
    <recommendedName>
        <fullName evidence="2">precorrin-2 dehydrogenase</fullName>
        <ecNumber evidence="2">1.3.1.76</ecNumber>
    </recommendedName>
</protein>
<keyword evidence="9" id="KW-1185">Reference proteome</keyword>
<dbReference type="PANTHER" id="PTHR35330">
    <property type="entry name" value="SIROHEME BIOSYNTHESIS PROTEIN MET8"/>
    <property type="match status" value="1"/>
</dbReference>
<feature type="domain" description="Siroheme synthase central" evidence="7">
    <location>
        <begin position="114"/>
        <end position="131"/>
    </location>
</feature>
<dbReference type="GO" id="GO:0019354">
    <property type="term" value="P:siroheme biosynthetic process"/>
    <property type="evidence" value="ECO:0007669"/>
    <property type="project" value="InterPro"/>
</dbReference>
<evidence type="ECO:0000256" key="5">
    <source>
        <dbReference type="ARBA" id="ARBA00023244"/>
    </source>
</evidence>
<dbReference type="Gene3D" id="3.40.50.720">
    <property type="entry name" value="NAD(P)-binding Rossmann-like Domain"/>
    <property type="match status" value="1"/>
</dbReference>
<evidence type="ECO:0000256" key="1">
    <source>
        <dbReference type="ARBA" id="ARBA00005010"/>
    </source>
</evidence>
<dbReference type="Pfam" id="PF14824">
    <property type="entry name" value="Sirohm_synth_M"/>
    <property type="match status" value="1"/>
</dbReference>
<proteinExistence type="predicted"/>
<evidence type="ECO:0000259" key="7">
    <source>
        <dbReference type="Pfam" id="PF14824"/>
    </source>
</evidence>
<keyword evidence="5" id="KW-0627">Porphyrin biosynthesis</keyword>
<dbReference type="Gene3D" id="3.30.160.110">
    <property type="entry name" value="Siroheme synthase, domain 2"/>
    <property type="match status" value="1"/>
</dbReference>
<comment type="caution">
    <text evidence="8">The sequence shown here is derived from an EMBL/GenBank/DDBJ whole genome shotgun (WGS) entry which is preliminary data.</text>
</comment>
<comment type="catalytic activity">
    <reaction evidence="6">
        <text>precorrin-2 + NAD(+) = sirohydrochlorin + NADH + 2 H(+)</text>
        <dbReference type="Rhea" id="RHEA:15613"/>
        <dbReference type="ChEBI" id="CHEBI:15378"/>
        <dbReference type="ChEBI" id="CHEBI:57540"/>
        <dbReference type="ChEBI" id="CHEBI:57945"/>
        <dbReference type="ChEBI" id="CHEBI:58351"/>
        <dbReference type="ChEBI" id="CHEBI:58827"/>
        <dbReference type="EC" id="1.3.1.76"/>
    </reaction>
</comment>
<dbReference type="PANTHER" id="PTHR35330:SF1">
    <property type="entry name" value="SIROHEME BIOSYNTHESIS PROTEIN MET8"/>
    <property type="match status" value="1"/>
</dbReference>
<evidence type="ECO:0000256" key="4">
    <source>
        <dbReference type="ARBA" id="ARBA00023027"/>
    </source>
</evidence>
<evidence type="ECO:0000313" key="9">
    <source>
        <dbReference type="Proteomes" id="UP001198242"/>
    </source>
</evidence>
<accession>A0AAE3DWA0</accession>